<feature type="compositionally biased region" description="Basic and acidic residues" evidence="17">
    <location>
        <begin position="450"/>
        <end position="480"/>
    </location>
</feature>
<evidence type="ECO:0000313" key="21">
    <source>
        <dbReference type="Proteomes" id="UP000736164"/>
    </source>
</evidence>
<name>A0A8J7TFA6_ATRSP</name>
<feature type="transmembrane region" description="Helical" evidence="16">
    <location>
        <begin position="54"/>
        <end position="76"/>
    </location>
</feature>
<feature type="compositionally biased region" description="Basic residues" evidence="17">
    <location>
        <begin position="435"/>
        <end position="446"/>
    </location>
</feature>
<comment type="subcellular location">
    <subcellularLocation>
        <location evidence="2">Cell membrane</location>
        <topology evidence="2">Multi-pass membrane protein</topology>
    </subcellularLocation>
    <subcellularLocation>
        <location evidence="1">Late endosome membrane</location>
    </subcellularLocation>
    <subcellularLocation>
        <location evidence="16">Membrane</location>
        <topology evidence="16">Multi-pass membrane protein</topology>
    </subcellularLocation>
</comment>
<feature type="domain" description="Bicarbonate transporter-like transmembrane" evidence="18">
    <location>
        <begin position="1380"/>
        <end position="1664"/>
    </location>
</feature>
<dbReference type="SUPFAM" id="SSF48652">
    <property type="entry name" value="Tetraspanin"/>
    <property type="match status" value="1"/>
</dbReference>
<evidence type="ECO:0000256" key="4">
    <source>
        <dbReference type="ARBA" id="ARBA00010993"/>
    </source>
</evidence>
<keyword evidence="13" id="KW-0325">Glycoprotein</keyword>
<feature type="transmembrane region" description="Helical" evidence="16">
    <location>
        <begin position="1562"/>
        <end position="1581"/>
    </location>
</feature>
<sequence>MPTFSEWRNGNQYYYCLKFTLNVYSMLFSFLGLTVLCVGIYAEVERQKNRTLEGVFLAPAVVLILLGLVMFCVSLVGMVGSLRDNKTLLHMFLCVLSVLLALQAVGLITALIFSKKTSTIFQNSIREGIKHYYDDLDFKNILDFVQEKFSCCGGDEYQDWGINQYHFCNGTGPLACGVPYTCCVRHKAAREVVNTLCGYKTLNRERVDLDGVIYVRGCIHALHLWLEDNIGASLGIGFAVGLPQIFGIILSCLFWNMLVEMSQSLDVVDFRALRLSGIQYSELDLSGAGWCLCLPRDGGYLPVPESETWDPEPDPLPPGREEPSVTLTEDERSERFAVYWTTSKRISLPRGTVCANTGTERRMAKIIKLKHPTVTYPLMLGSRAVSLNAQAVYSASSTRMDHDGLVERGPGSGRQRYEDDEDHHSIYIGVPVPRGYRRKRRRRRSTSSRENAEGERERCYERERQERSDTDEGAPGHHENGAAADLSRTMSPAAERLRYILGEEDDVPTPTLFTEMDTLQHDGEELEWKESARWVKFEEKVEEGGERWSKPHVSTLSLHSLFELRTCLQTGTILLDLDGYSLPQIVDDIIEHQVEEGLINPELRDKISFVLLRKHRHQTKKPIHRSLADIGKSVSSSSTMPHTVHCSTGLQRERVADMVVPSEGWKQRISHTISVENASSCWADWEGQKDSTSKTGRGSEQREPYAGGQEEINRSPSRSPSAGAGFHRSTEDLCMRQARNYGRLQPSPHSKEPHSNVSHQTSHLTCYSMPKELHNLRVKKQVKSRYSNQSKKKCFLSHKLLLHGAAQVLREWQTIPNSQVPQLPLCEKSLLQSPERVKRAASTILTHEMLMSLLVQVVMPFFISPGHAQSRSMNDISDTPSTDQLKNKFMKKIPRDAEASNVLVGEVDFLDKPFVAFVRLAQATTLGGLTEVPVPTRFLFVLLGPHGKAKSYNEIGRAIATLMVDDLFSDVAYKARDREDLIAGIDEFLDEVIVLPPGEWDPTIRIEPPKKLPSAEKRKSVFSVNEAGQMNGMAGGGGGASEDEEMPAPHEVGEELIWTGRFCGGLFLDIKRKLPWFPSDLYEGFHIQSISTILFIYLGCITNAITFGGLLGDATDNYQGVMESFLGTAMAGTVFCFFGGQPLIILSSTGPILIFEKLLFDFSKGNDIDYLEFRLWIGLHSCLQCLVLVATDASFIIKYITRFTEEGFSTLISFIFIYDAIKKMIGAFKYYPINSDFKSDYVTLYKCECMAPDPVASMTFNVSALVAPNNTNISVYNPVNVTALDWSQLSKKECLKYGGSLVGKTCKFVPDLALMSFILFFGTYTMTVTLKKFKSSRYFPTKLRSLISDFSIVLSILVFCMVDYWLALDTPKLHVPTEIKLRKLISDFSIFVSIMMFVGIDMLAGLNTPKLIVPTEFKPTRPGRGWIVLPFGKNPWWVYLASFLPALLVTILIFMDQQISAVIVNRKEHKLKKGGGYHLDLFWVGILMAVCSFMGLPWYVAATVISIAHIDSLKMETESSAPGEQPQFLGVREQRLTGIMVFVLTGVSIFMAPILQYIPMPVLYGVFLYMGVASLNGIQFWDRCKLYLMPAKHQPDYIYLRHVPLRRVHLFTVVQVICLAVLWVLKSTVAAIIFPVMILALIVVRKMLDLVFSQHDLAWLDDILPEKDKKKEEDKKKKKKSKGGGGDNSDDEEKGHPHSNCSPCDSDLDRSITLHLKISCPSSPAVSLSRNAAFAVPQVKIEMESDYDDTDTDRHHRHHRDMGSETTL</sequence>
<dbReference type="GO" id="GO:0005886">
    <property type="term" value="C:plasma membrane"/>
    <property type="evidence" value="ECO:0007669"/>
    <property type="project" value="UniProtKB-SubCell"/>
</dbReference>
<dbReference type="Gene3D" id="1.10.287.570">
    <property type="entry name" value="Helical hairpin bin"/>
    <property type="match status" value="1"/>
</dbReference>
<dbReference type="InterPro" id="IPR018499">
    <property type="entry name" value="Tetraspanin/Peripherin"/>
</dbReference>
<comment type="subunit">
    <text evidence="15">Interacts with ADAM10; the interaction influences ADAM10 substrate specificity, endocytosis and turnover.</text>
</comment>
<comment type="function">
    <text evidence="14">Part of TspanC8 subgroup, composed of 6 members that interact with the transmembrane metalloprotease ADAM10. This interaction is required for ADAM10 exit from the endoplasmic reticulum and for enzymatic maturation and trafficking to the cell surface as well as substrate specificity. Different TspanC8/ADAM10 complexes have distinct substrates. Promotes ADAM10-mediated cleavage of CDH2. Negatively regulates ligand-induced Notch activity probably by regulating ADAM10 activity.</text>
</comment>
<proteinExistence type="inferred from homology"/>
<accession>A0A8J7TFA6</accession>
<comment type="caution">
    <text evidence="20">The sequence shown here is derived from an EMBL/GenBank/DDBJ whole genome shotgun (WGS) entry which is preliminary data.</text>
</comment>
<evidence type="ECO:0000256" key="1">
    <source>
        <dbReference type="ARBA" id="ARBA00004414"/>
    </source>
</evidence>
<evidence type="ECO:0000256" key="15">
    <source>
        <dbReference type="ARBA" id="ARBA00065909"/>
    </source>
</evidence>
<feature type="domain" description="Band 3 cytoplasmic" evidence="19">
    <location>
        <begin position="511"/>
        <end position="650"/>
    </location>
</feature>
<feature type="transmembrane region" description="Helical" evidence="16">
    <location>
        <begin position="1613"/>
        <end position="1644"/>
    </location>
</feature>
<feature type="transmembrane region" description="Helical" evidence="16">
    <location>
        <begin position="1175"/>
        <end position="1197"/>
    </location>
</feature>
<feature type="region of interest" description="Disordered" evidence="17">
    <location>
        <begin position="396"/>
        <end position="489"/>
    </location>
</feature>
<dbReference type="PRINTS" id="PR01231">
    <property type="entry name" value="HCO3TRNSPORT"/>
</dbReference>
<evidence type="ECO:0000256" key="12">
    <source>
        <dbReference type="ARBA" id="ARBA00023157"/>
    </source>
</evidence>
<feature type="compositionally biased region" description="Basic and acidic residues" evidence="17">
    <location>
        <begin position="686"/>
        <end position="703"/>
    </location>
</feature>
<keyword evidence="10 16" id="KW-0406">Ion transport</keyword>
<feature type="transmembrane region" description="Helical" evidence="16">
    <location>
        <begin position="1092"/>
        <end position="1111"/>
    </location>
</feature>
<evidence type="ECO:0000256" key="6">
    <source>
        <dbReference type="ARBA" id="ARBA00022475"/>
    </source>
</evidence>
<evidence type="ECO:0000256" key="7">
    <source>
        <dbReference type="ARBA" id="ARBA00022692"/>
    </source>
</evidence>
<feature type="region of interest" description="Disordered" evidence="17">
    <location>
        <begin position="684"/>
        <end position="727"/>
    </location>
</feature>
<dbReference type="GO" id="GO:0005452">
    <property type="term" value="F:solute:inorganic anion antiporter activity"/>
    <property type="evidence" value="ECO:0007669"/>
    <property type="project" value="InterPro"/>
</dbReference>
<gene>
    <name evidence="20" type="primary">Slc4a5</name>
    <name evidence="20" type="ORF">GTO95_0014532</name>
</gene>
<feature type="transmembrane region" description="Helical" evidence="16">
    <location>
        <begin position="1312"/>
        <end position="1330"/>
    </location>
</feature>
<keyword evidence="11 16" id="KW-0472">Membrane</keyword>
<dbReference type="InterPro" id="IPR003020">
    <property type="entry name" value="HCO3_transpt_euk"/>
</dbReference>
<evidence type="ECO:0000256" key="11">
    <source>
        <dbReference type="ARBA" id="ARBA00023136"/>
    </source>
</evidence>
<comment type="similarity">
    <text evidence="4 16">Belongs to the anion exchanger (TC 2.A.31) family.</text>
</comment>
<keyword evidence="7 16" id="KW-0812">Transmembrane</keyword>
<dbReference type="EMBL" id="JAAWVO010054658">
    <property type="protein sequence ID" value="MBN3321334.1"/>
    <property type="molecule type" value="Genomic_DNA"/>
</dbReference>
<dbReference type="GO" id="GO:0008509">
    <property type="term" value="F:monoatomic anion transmembrane transporter activity"/>
    <property type="evidence" value="ECO:0007669"/>
    <property type="project" value="InterPro"/>
</dbReference>
<dbReference type="GO" id="GO:0051604">
    <property type="term" value="P:protein maturation"/>
    <property type="evidence" value="ECO:0007669"/>
    <property type="project" value="UniProtKB-ARBA"/>
</dbReference>
<dbReference type="Proteomes" id="UP000736164">
    <property type="component" value="Unassembled WGS sequence"/>
</dbReference>
<evidence type="ECO:0000256" key="3">
    <source>
        <dbReference type="ARBA" id="ARBA00006840"/>
    </source>
</evidence>
<keyword evidence="12" id="KW-1015">Disulfide bond</keyword>
<feature type="transmembrane region" description="Helical" evidence="16">
    <location>
        <begin position="1131"/>
        <end position="1155"/>
    </location>
</feature>
<keyword evidence="21" id="KW-1185">Reference proteome</keyword>
<protein>
    <recommendedName>
        <fullName evidence="16">Anion exchange protein</fullName>
    </recommendedName>
</protein>
<feature type="region of interest" description="Disordered" evidence="17">
    <location>
        <begin position="304"/>
        <end position="328"/>
    </location>
</feature>
<feature type="region of interest" description="Disordered" evidence="17">
    <location>
        <begin position="1745"/>
        <end position="1768"/>
    </location>
</feature>
<evidence type="ECO:0000256" key="13">
    <source>
        <dbReference type="ARBA" id="ARBA00023180"/>
    </source>
</evidence>
<dbReference type="InterPro" id="IPR013769">
    <property type="entry name" value="Band3_cytoplasmic_dom"/>
</dbReference>
<dbReference type="GO" id="GO:0031902">
    <property type="term" value="C:late endosome membrane"/>
    <property type="evidence" value="ECO:0007669"/>
    <property type="project" value="UniProtKB-SubCell"/>
</dbReference>
<keyword evidence="9 16" id="KW-1133">Transmembrane helix</keyword>
<dbReference type="PANTHER" id="PTHR11453">
    <property type="entry name" value="ANION EXCHANGE PROTEIN"/>
    <property type="match status" value="1"/>
</dbReference>
<feature type="transmembrane region" description="Helical" evidence="16">
    <location>
        <begin position="23"/>
        <end position="42"/>
    </location>
</feature>
<dbReference type="GO" id="GO:0008510">
    <property type="term" value="F:sodium:bicarbonate symporter activity"/>
    <property type="evidence" value="ECO:0007669"/>
    <property type="project" value="TreeGrafter"/>
</dbReference>
<feature type="region of interest" description="Disordered" evidence="17">
    <location>
        <begin position="743"/>
        <end position="763"/>
    </location>
</feature>
<evidence type="ECO:0000256" key="16">
    <source>
        <dbReference type="RuleBase" id="RU362035"/>
    </source>
</evidence>
<dbReference type="FunFam" id="1.10.1450.10:FF:000011">
    <property type="entry name" value="Tetraspanin"/>
    <property type="match status" value="1"/>
</dbReference>
<feature type="non-terminal residue" evidence="20">
    <location>
        <position position="1"/>
    </location>
</feature>
<dbReference type="Pfam" id="PF00335">
    <property type="entry name" value="Tetraspanin"/>
    <property type="match status" value="1"/>
</dbReference>
<dbReference type="Gene3D" id="3.40.930.10">
    <property type="entry name" value="Mannitol-specific EII, Chain A"/>
    <property type="match status" value="2"/>
</dbReference>
<feature type="transmembrane region" description="Helical" evidence="16">
    <location>
        <begin position="234"/>
        <end position="258"/>
    </location>
</feature>
<keyword evidence="5 16" id="KW-0813">Transport</keyword>
<dbReference type="Pfam" id="PF07565">
    <property type="entry name" value="Band_3_cyto"/>
    <property type="match status" value="2"/>
</dbReference>
<feature type="transmembrane region" description="Helical" evidence="16">
    <location>
        <begin position="88"/>
        <end position="113"/>
    </location>
</feature>
<dbReference type="FunFam" id="1.10.287.570:FF:000001">
    <property type="entry name" value="Anion exchange protein"/>
    <property type="match status" value="1"/>
</dbReference>
<evidence type="ECO:0000313" key="20">
    <source>
        <dbReference type="EMBL" id="MBN3321334.1"/>
    </source>
</evidence>
<dbReference type="FunFam" id="3.40.930.10:FF:000024">
    <property type="entry name" value="Anion exchange protein"/>
    <property type="match status" value="1"/>
</dbReference>
<feature type="domain" description="Band 3 cytoplasmic" evidence="19">
    <location>
        <begin position="869"/>
        <end position="1002"/>
    </location>
</feature>
<feature type="region of interest" description="Disordered" evidence="17">
    <location>
        <begin position="1670"/>
        <end position="1702"/>
    </location>
</feature>
<evidence type="ECO:0000256" key="14">
    <source>
        <dbReference type="ARBA" id="ARBA00056423"/>
    </source>
</evidence>
<keyword evidence="8" id="KW-0967">Endosome</keyword>
<feature type="non-terminal residue" evidence="20">
    <location>
        <position position="1768"/>
    </location>
</feature>
<dbReference type="CDD" id="cd03158">
    <property type="entry name" value="penumbra_like_LEL"/>
    <property type="match status" value="1"/>
</dbReference>
<dbReference type="Gene3D" id="1.10.1450.10">
    <property type="entry name" value="Tetraspanin"/>
    <property type="match status" value="1"/>
</dbReference>
<comment type="similarity">
    <text evidence="3">Belongs to the tetraspanin (TM4SF) family.</text>
</comment>
<feature type="transmembrane region" description="Helical" evidence="16">
    <location>
        <begin position="1536"/>
        <end position="1555"/>
    </location>
</feature>
<dbReference type="InterPro" id="IPR011531">
    <property type="entry name" value="HCO3_transpt-like_TM_dom"/>
</dbReference>
<dbReference type="InterPro" id="IPR016152">
    <property type="entry name" value="PTrfase/Anion_transptr"/>
</dbReference>
<dbReference type="NCBIfam" id="TIGR00834">
    <property type="entry name" value="ae"/>
    <property type="match status" value="1"/>
</dbReference>
<evidence type="ECO:0000259" key="18">
    <source>
        <dbReference type="Pfam" id="PF00955"/>
    </source>
</evidence>
<dbReference type="PANTHER" id="PTHR11453:SF20">
    <property type="entry name" value="ELECTROGENIC SODIUM BICARBONATE COTRANSPORTER 4"/>
    <property type="match status" value="1"/>
</dbReference>
<reference evidence="20" key="1">
    <citation type="journal article" date="2021" name="Cell">
        <title>Tracing the genetic footprints of vertebrate landing in non-teleost ray-finned fishes.</title>
        <authorList>
            <person name="Bi X."/>
            <person name="Wang K."/>
            <person name="Yang L."/>
            <person name="Pan H."/>
            <person name="Jiang H."/>
            <person name="Wei Q."/>
            <person name="Fang M."/>
            <person name="Yu H."/>
            <person name="Zhu C."/>
            <person name="Cai Y."/>
            <person name="He Y."/>
            <person name="Gan X."/>
            <person name="Zeng H."/>
            <person name="Yu D."/>
            <person name="Zhu Y."/>
            <person name="Jiang H."/>
            <person name="Qiu Q."/>
            <person name="Yang H."/>
            <person name="Zhang Y.E."/>
            <person name="Wang W."/>
            <person name="Zhu M."/>
            <person name="He S."/>
            <person name="Zhang G."/>
        </authorList>
    </citation>
    <scope>NUCLEOTIDE SEQUENCE</scope>
    <source>
        <strain evidence="20">Allg_001</strain>
    </source>
</reference>
<feature type="transmembrane region" description="Helical" evidence="16">
    <location>
        <begin position="1476"/>
        <end position="1500"/>
    </location>
</feature>
<feature type="transmembrane region" description="Helical" evidence="16">
    <location>
        <begin position="1436"/>
        <end position="1455"/>
    </location>
</feature>
<feature type="transmembrane region" description="Helical" evidence="16">
    <location>
        <begin position="1350"/>
        <end position="1367"/>
    </location>
</feature>
<evidence type="ECO:0000256" key="17">
    <source>
        <dbReference type="SAM" id="MobiDB-lite"/>
    </source>
</evidence>
<feature type="transmembrane region" description="Helical" evidence="16">
    <location>
        <begin position="1388"/>
        <end position="1406"/>
    </location>
</feature>
<evidence type="ECO:0000256" key="2">
    <source>
        <dbReference type="ARBA" id="ARBA00004651"/>
    </source>
</evidence>
<dbReference type="GO" id="GO:0051453">
    <property type="term" value="P:regulation of intracellular pH"/>
    <property type="evidence" value="ECO:0007669"/>
    <property type="project" value="TreeGrafter"/>
</dbReference>
<feature type="compositionally biased region" description="Basic and acidic residues" evidence="17">
    <location>
        <begin position="319"/>
        <end position="328"/>
    </location>
</feature>
<dbReference type="GO" id="GO:0019899">
    <property type="term" value="F:enzyme binding"/>
    <property type="evidence" value="ECO:0007669"/>
    <property type="project" value="UniProtKB-ARBA"/>
</dbReference>
<organism evidence="20 21">
    <name type="scientific">Atractosteus spatula</name>
    <name type="common">Alligator gar</name>
    <name type="synonym">Lepisosteus spatula</name>
    <dbReference type="NCBI Taxonomy" id="7917"/>
    <lineage>
        <taxon>Eukaryota</taxon>
        <taxon>Metazoa</taxon>
        <taxon>Chordata</taxon>
        <taxon>Craniata</taxon>
        <taxon>Vertebrata</taxon>
        <taxon>Euteleostomi</taxon>
        <taxon>Actinopterygii</taxon>
        <taxon>Neopterygii</taxon>
        <taxon>Holostei</taxon>
        <taxon>Semionotiformes</taxon>
        <taxon>Lepisosteidae</taxon>
        <taxon>Atractosteus</taxon>
    </lineage>
</organism>
<evidence type="ECO:0000256" key="5">
    <source>
        <dbReference type="ARBA" id="ARBA00022448"/>
    </source>
</evidence>
<evidence type="ECO:0000256" key="10">
    <source>
        <dbReference type="ARBA" id="ARBA00023065"/>
    </source>
</evidence>
<dbReference type="InterPro" id="IPR008952">
    <property type="entry name" value="Tetraspanin_EC2_sf"/>
</dbReference>
<keyword evidence="6" id="KW-1003">Cell membrane</keyword>
<dbReference type="Pfam" id="PF00955">
    <property type="entry name" value="HCO3_cotransp"/>
    <property type="match status" value="1"/>
</dbReference>
<evidence type="ECO:0000256" key="8">
    <source>
        <dbReference type="ARBA" id="ARBA00022753"/>
    </source>
</evidence>
<evidence type="ECO:0000256" key="9">
    <source>
        <dbReference type="ARBA" id="ARBA00022989"/>
    </source>
</evidence>
<dbReference type="SUPFAM" id="SSF55804">
    <property type="entry name" value="Phoshotransferase/anion transport protein"/>
    <property type="match status" value="1"/>
</dbReference>
<evidence type="ECO:0000259" key="19">
    <source>
        <dbReference type="Pfam" id="PF07565"/>
    </source>
</evidence>